<dbReference type="PIRSF" id="PIRSF005962">
    <property type="entry name" value="Pept_M20D_amidohydro"/>
    <property type="match status" value="1"/>
</dbReference>
<dbReference type="RefSeq" id="WP_127489091.1">
    <property type="nucleotide sequence ID" value="NZ_CP022572.1"/>
</dbReference>
<feature type="binding site" evidence="1">
    <location>
        <position position="90"/>
    </location>
    <ligand>
        <name>Mn(2+)</name>
        <dbReference type="ChEBI" id="CHEBI:29035"/>
        <label>2</label>
    </ligand>
</feature>
<dbReference type="PANTHER" id="PTHR11014">
    <property type="entry name" value="PEPTIDASE M20 FAMILY MEMBER"/>
    <property type="match status" value="1"/>
</dbReference>
<dbReference type="Proteomes" id="UP000282892">
    <property type="component" value="Chromosome"/>
</dbReference>
<feature type="binding site" evidence="1">
    <location>
        <position position="345"/>
    </location>
    <ligand>
        <name>Mn(2+)</name>
        <dbReference type="ChEBI" id="CHEBI:29035"/>
        <label>2</label>
    </ligand>
</feature>
<protein>
    <submittedName>
        <fullName evidence="3">Amidohydrolase</fullName>
    </submittedName>
</protein>
<dbReference type="PANTHER" id="PTHR11014:SF122">
    <property type="entry name" value="AMIDOHYDROLASE AMHX"/>
    <property type="match status" value="1"/>
</dbReference>
<dbReference type="KEGG" id="nmk:CHR53_25790"/>
<dbReference type="AlphaFoldDB" id="A0A3T0I4X3"/>
<feature type="binding site" evidence="1">
    <location>
        <position position="150"/>
    </location>
    <ligand>
        <name>Mn(2+)</name>
        <dbReference type="ChEBI" id="CHEBI:29035"/>
        <label>2</label>
    </ligand>
</feature>
<keyword evidence="4" id="KW-1185">Reference proteome</keyword>
<evidence type="ECO:0000313" key="3">
    <source>
        <dbReference type="EMBL" id="AZU64370.1"/>
    </source>
</evidence>
<feature type="domain" description="Peptidase M20 dimerisation" evidence="2">
    <location>
        <begin position="176"/>
        <end position="266"/>
    </location>
</feature>
<reference evidence="3 4" key="1">
    <citation type="submission" date="2017-07" db="EMBL/GenBank/DDBJ databases">
        <title>The complete genome sequence of Bacillus mesonae strain H20-5, an efficient strain improving plant abiotic stress resistance.</title>
        <authorList>
            <person name="Kim S.Y."/>
            <person name="Song H."/>
            <person name="Sang M.K."/>
            <person name="Weon H.-Y."/>
            <person name="Song J."/>
        </authorList>
    </citation>
    <scope>NUCLEOTIDE SEQUENCE [LARGE SCALE GENOMIC DNA]</scope>
    <source>
        <strain evidence="3 4">H20-5</strain>
    </source>
</reference>
<dbReference type="Pfam" id="PF01546">
    <property type="entry name" value="Peptidase_M20"/>
    <property type="match status" value="1"/>
</dbReference>
<feature type="binding site" evidence="1">
    <location>
        <position position="126"/>
    </location>
    <ligand>
        <name>Mn(2+)</name>
        <dbReference type="ChEBI" id="CHEBI:29035"/>
        <label>2</label>
    </ligand>
</feature>
<dbReference type="GO" id="GO:0046872">
    <property type="term" value="F:metal ion binding"/>
    <property type="evidence" value="ECO:0007669"/>
    <property type="project" value="UniProtKB-KW"/>
</dbReference>
<sequence length="394" mass="43163">MKEQLVDLKQRLREIFAYLHEHPEVSWEETGTTAYLVRLLKAEGFHVQTFDDCTGLVVEFGEGPYTVGLRSDMDALWQEVDGTFQANHSCGHDAHMTMTLGVLLLLKKLNYQPSGKLKFIFQPAEEKGTGALAMVEKGVIDDLDFLYGVHLRPIQELQSGDAAAAIYHGAAKFIAGEIIGEDAHGARPHLGKNAIEIGASIVQELSKIHVNPMVPYSVKMTKFHAGGESSNLIPGRGAFHLDLRAQTNDAMEFITQKVETITKAIAAMYEVEIPLETKAEVVGASVHPVAHELMAQAITETLGAEHLVEPGPTSGGEDFHFYTVKRPQLKATMLGLGCDLQPGLHHPKMSFNQNALIDGIEILTRTILNTFAWLEEENQQDGCNGKTSTGSLRA</sequence>
<evidence type="ECO:0000256" key="1">
    <source>
        <dbReference type="PIRSR" id="PIRSR005962-1"/>
    </source>
</evidence>
<dbReference type="STRING" id="1193713.GCA_001636315_02058"/>
<dbReference type="InterPro" id="IPR002933">
    <property type="entry name" value="Peptidase_M20"/>
</dbReference>
<evidence type="ECO:0000313" key="4">
    <source>
        <dbReference type="Proteomes" id="UP000282892"/>
    </source>
</evidence>
<dbReference type="Gene3D" id="3.30.70.360">
    <property type="match status" value="1"/>
</dbReference>
<dbReference type="InterPro" id="IPR037484">
    <property type="entry name" value="AmhX-like"/>
</dbReference>
<accession>A0A3T0I4X3</accession>
<proteinExistence type="predicted"/>
<keyword evidence="3" id="KW-0378">Hydrolase</keyword>
<keyword evidence="1" id="KW-0479">Metal-binding</keyword>
<comment type="cofactor">
    <cofactor evidence="1">
        <name>Mn(2+)</name>
        <dbReference type="ChEBI" id="CHEBI:29035"/>
    </cofactor>
    <text evidence="1">The Mn(2+) ion enhances activity.</text>
</comment>
<dbReference type="SUPFAM" id="SSF53187">
    <property type="entry name" value="Zn-dependent exopeptidases"/>
    <property type="match status" value="1"/>
</dbReference>
<gene>
    <name evidence="3" type="ORF">CHR53_25790</name>
</gene>
<dbReference type="NCBIfam" id="TIGR01891">
    <property type="entry name" value="amidohydrolases"/>
    <property type="match status" value="1"/>
</dbReference>
<dbReference type="InterPro" id="IPR011650">
    <property type="entry name" value="Peptidase_M20_dimer"/>
</dbReference>
<dbReference type="Pfam" id="PF07687">
    <property type="entry name" value="M20_dimer"/>
    <property type="match status" value="1"/>
</dbReference>
<dbReference type="Gene3D" id="3.40.630.10">
    <property type="entry name" value="Zn peptidases"/>
    <property type="match status" value="1"/>
</dbReference>
<dbReference type="GO" id="GO:0016787">
    <property type="term" value="F:hydrolase activity"/>
    <property type="evidence" value="ECO:0007669"/>
    <property type="project" value="UniProtKB-KW"/>
</dbReference>
<dbReference type="SUPFAM" id="SSF55031">
    <property type="entry name" value="Bacterial exopeptidase dimerisation domain"/>
    <property type="match status" value="1"/>
</dbReference>
<organism evidence="3 4">
    <name type="scientific">Neobacillus mesonae</name>
    <dbReference type="NCBI Taxonomy" id="1193713"/>
    <lineage>
        <taxon>Bacteria</taxon>
        <taxon>Bacillati</taxon>
        <taxon>Bacillota</taxon>
        <taxon>Bacilli</taxon>
        <taxon>Bacillales</taxon>
        <taxon>Bacillaceae</taxon>
        <taxon>Neobacillus</taxon>
    </lineage>
</organism>
<name>A0A3T0I4X3_9BACI</name>
<dbReference type="InterPro" id="IPR017439">
    <property type="entry name" value="Amidohydrolase"/>
</dbReference>
<dbReference type="EMBL" id="CP022572">
    <property type="protein sequence ID" value="AZU64370.1"/>
    <property type="molecule type" value="Genomic_DNA"/>
</dbReference>
<dbReference type="InterPro" id="IPR036264">
    <property type="entry name" value="Bact_exopeptidase_dim_dom"/>
</dbReference>
<feature type="binding site" evidence="1">
    <location>
        <position position="92"/>
    </location>
    <ligand>
        <name>Mn(2+)</name>
        <dbReference type="ChEBI" id="CHEBI:29035"/>
        <label>2</label>
    </ligand>
</feature>
<dbReference type="CDD" id="cd08018">
    <property type="entry name" value="M20_Acy1_amhX-like"/>
    <property type="match status" value="1"/>
</dbReference>
<dbReference type="OrthoDB" id="9776731at2"/>
<evidence type="ECO:0000259" key="2">
    <source>
        <dbReference type="Pfam" id="PF07687"/>
    </source>
</evidence>
<keyword evidence="1" id="KW-0464">Manganese</keyword>